<dbReference type="GO" id="GO:0016757">
    <property type="term" value="F:glycosyltransferase activity"/>
    <property type="evidence" value="ECO:0007669"/>
    <property type="project" value="InterPro"/>
</dbReference>
<dbReference type="InterPro" id="IPR028098">
    <property type="entry name" value="Glyco_trans_4-like_N"/>
</dbReference>
<dbReference type="Gene3D" id="3.40.50.2000">
    <property type="entry name" value="Glycogen Phosphorylase B"/>
    <property type="match status" value="2"/>
</dbReference>
<evidence type="ECO:0000259" key="2">
    <source>
        <dbReference type="Pfam" id="PF13439"/>
    </source>
</evidence>
<dbReference type="Pfam" id="PF13439">
    <property type="entry name" value="Glyco_transf_4"/>
    <property type="match status" value="1"/>
</dbReference>
<evidence type="ECO:0000313" key="4">
    <source>
        <dbReference type="Proteomes" id="UP000034329"/>
    </source>
</evidence>
<dbReference type="PANTHER" id="PTHR45947">
    <property type="entry name" value="SULFOQUINOVOSYL TRANSFERASE SQD2"/>
    <property type="match status" value="1"/>
</dbReference>
<keyword evidence="3" id="KW-0808">Transferase</keyword>
<gene>
    <name evidence="3" type="ORF">UX13_C0027G0007</name>
</gene>
<evidence type="ECO:0000259" key="1">
    <source>
        <dbReference type="Pfam" id="PF00534"/>
    </source>
</evidence>
<protein>
    <submittedName>
        <fullName evidence="3">Glycosyl transferase group 1</fullName>
    </submittedName>
</protein>
<dbReference type="InterPro" id="IPR001296">
    <property type="entry name" value="Glyco_trans_1"/>
</dbReference>
<feature type="domain" description="Glycosyltransferase subfamily 4-like N-terminal" evidence="2">
    <location>
        <begin position="24"/>
        <end position="200"/>
    </location>
</feature>
<sequence length="378" mass="43807">MTKKNRERCFNMKIALVHDYLNEFGGAERVLLALSEIWPDAPIYTAFYREDSPAFERLKSKKIITSWVHQIPFFDRYLHSPLRFLAPLIWNSFDFRKYDVIVSSSGWYITKGFRKKGGKAIEICYCHTPPRWLYGYKTSIEFQKYWPVRIYAAIVGHFMRMYDFSAAQKVDYFIANSRNVAQRIKKFYRRDSTVIYPPVEIPSISRVKKQDYYLIISRIVGGKGFDLAVKTATKLGLKLKIVGRPAGYYMEYKKLKKLANSDIEFIGYVNDREMARLYAGAKAFLALSEDEDFGITPVEAMLSGTPVIAFRGGGYVESVIDGKTGVFFDKPTVESLSSAVKRFEKMKFDPEACISQAKKFSKERFKEEILKFVIKHDR</sequence>
<evidence type="ECO:0000313" key="3">
    <source>
        <dbReference type="EMBL" id="KKU09872.1"/>
    </source>
</evidence>
<dbReference type="Proteomes" id="UP000034329">
    <property type="component" value="Unassembled WGS sequence"/>
</dbReference>
<dbReference type="InterPro" id="IPR050194">
    <property type="entry name" value="Glycosyltransferase_grp1"/>
</dbReference>
<feature type="domain" description="Glycosyl transferase family 1" evidence="1">
    <location>
        <begin position="206"/>
        <end position="359"/>
    </location>
</feature>
<name>A0A0G1MP31_9BACT</name>
<organism evidence="3 4">
    <name type="scientific">Candidatus Woesebacteria bacterium GW2011_GWB1_45_5</name>
    <dbReference type="NCBI Taxonomy" id="1618581"/>
    <lineage>
        <taxon>Bacteria</taxon>
        <taxon>Candidatus Woeseibacteriota</taxon>
    </lineage>
</organism>
<dbReference type="SUPFAM" id="SSF53756">
    <property type="entry name" value="UDP-Glycosyltransferase/glycogen phosphorylase"/>
    <property type="match status" value="1"/>
</dbReference>
<dbReference type="Pfam" id="PF00534">
    <property type="entry name" value="Glycos_transf_1"/>
    <property type="match status" value="1"/>
</dbReference>
<proteinExistence type="predicted"/>
<dbReference type="EMBL" id="LCLA01000027">
    <property type="protein sequence ID" value="KKU09872.1"/>
    <property type="molecule type" value="Genomic_DNA"/>
</dbReference>
<dbReference type="AlphaFoldDB" id="A0A0G1MP31"/>
<comment type="caution">
    <text evidence="3">The sequence shown here is derived from an EMBL/GenBank/DDBJ whole genome shotgun (WGS) entry which is preliminary data.</text>
</comment>
<accession>A0A0G1MP31</accession>
<dbReference type="PANTHER" id="PTHR45947:SF3">
    <property type="entry name" value="SULFOQUINOVOSYL TRANSFERASE SQD2"/>
    <property type="match status" value="1"/>
</dbReference>
<reference evidence="3 4" key="1">
    <citation type="journal article" date="2015" name="Nature">
        <title>rRNA introns, odd ribosomes, and small enigmatic genomes across a large radiation of phyla.</title>
        <authorList>
            <person name="Brown C.T."/>
            <person name="Hug L.A."/>
            <person name="Thomas B.C."/>
            <person name="Sharon I."/>
            <person name="Castelle C.J."/>
            <person name="Singh A."/>
            <person name="Wilkins M.J."/>
            <person name="Williams K.H."/>
            <person name="Banfield J.F."/>
        </authorList>
    </citation>
    <scope>NUCLEOTIDE SEQUENCE [LARGE SCALE GENOMIC DNA]</scope>
</reference>